<feature type="transmembrane region" description="Helical" evidence="8">
    <location>
        <begin position="759"/>
        <end position="780"/>
    </location>
</feature>
<evidence type="ECO:0000256" key="8">
    <source>
        <dbReference type="SAM" id="Phobius"/>
    </source>
</evidence>
<dbReference type="InterPro" id="IPR036890">
    <property type="entry name" value="HATPase_C_sf"/>
</dbReference>
<proteinExistence type="predicted"/>
<evidence type="ECO:0000256" key="3">
    <source>
        <dbReference type="ARBA" id="ARBA00022553"/>
    </source>
</evidence>
<dbReference type="Gene3D" id="2.60.40.10">
    <property type="entry name" value="Immunoglobulins"/>
    <property type="match status" value="1"/>
</dbReference>
<keyword evidence="7" id="KW-0067">ATP-binding</keyword>
<dbReference type="Proteomes" id="UP000192472">
    <property type="component" value="Unassembled WGS sequence"/>
</dbReference>
<evidence type="ECO:0000313" key="11">
    <source>
        <dbReference type="Proteomes" id="UP000192472"/>
    </source>
</evidence>
<dbReference type="STRING" id="692418.SAMN04488029_0196"/>
<reference evidence="10 11" key="1">
    <citation type="submission" date="2017-04" db="EMBL/GenBank/DDBJ databases">
        <authorList>
            <person name="Afonso C.L."/>
            <person name="Miller P.J."/>
            <person name="Scott M.A."/>
            <person name="Spackman E."/>
            <person name="Goraichik I."/>
            <person name="Dimitrov K.M."/>
            <person name="Suarez D.L."/>
            <person name="Swayne D.E."/>
        </authorList>
    </citation>
    <scope>NUCLEOTIDE SEQUENCE [LARGE SCALE GENOMIC DNA]</scope>
    <source>
        <strain evidence="10 11">DSM 26133</strain>
    </source>
</reference>
<protein>
    <recommendedName>
        <fullName evidence="2">histidine kinase</fullName>
        <ecNumber evidence="2">2.7.13.3</ecNumber>
    </recommendedName>
</protein>
<dbReference type="Gene3D" id="3.30.565.10">
    <property type="entry name" value="Histidine kinase-like ATPase, C-terminal domain"/>
    <property type="match status" value="1"/>
</dbReference>
<dbReference type="GO" id="GO:0004673">
    <property type="term" value="F:protein histidine kinase activity"/>
    <property type="evidence" value="ECO:0007669"/>
    <property type="project" value="UniProtKB-EC"/>
</dbReference>
<name>A0A1W2G670_REIFA</name>
<dbReference type="InterPro" id="IPR005467">
    <property type="entry name" value="His_kinase_dom"/>
</dbReference>
<sequence>MSQFIKRILLLYLTLFFIPKGLFSQPSTTVVKGANPPMVKYDADDFEGNAQIWDVIQNDQGLIYAASFGGIMEFDGEVWKVIDPSLIQSFEPDSSGRIYAAGYASMGYLEQAKDGGVAYHSLLDRLPENVVVTLIRDIHLQNGKVYFIGHEYVYSYDPKQNAITVISSDLQLYPSYKFGDQIIIMVDQKGLHQVSGDSLKLMPGGAYWADLSIDKIVDYDKNSFMTLSSKYGAHIYNKNKPYPSELLDDPYFKSNQLFGANKLNNGDYGLCFLTGGFVLTDGEMNPKLVLDKSAGINNQVHNVFQDQESNLWISTNDGLIYLNITSPINKISKPQGLEGNVNETVIYKGNQYVIGYAGTYYRGLPDQINILDPNERFFKKVDNSEIGGISILASEDWLFSAHTRKKGEIRDHQFIPLLENKNTYHAFAVFSKDDNVILTSKESGNEIEVFKSIKGSWKHDNSILDDRLPKDHIHTIAYDKLAKCYWAASLYGSVFKFKLNQSNDSIAEILMLDDSHGLPPDSQNKILALEDKIYIATSKGLMYFSDSDQKLKKDMRFGDYFDNTGVYSLAKENDSSYWYVTTSQEIGHLIMNPLTSDKSSEKSLFSTINPGSITHYFEILDDGHLAIGGLDGFYAIQTNKKETHSFNFDPIIRSASIIQEDSIIYRGSKDKTVDYVLDHDFNSLNFRYAAPFFKGVSKVLYKTKLDGFDEGWSEWNDKTEQDFTNIPFGKYTFSVQAKNVFGELSSVASFDFEIEPPSYLTWWAIMIYIVILVIIIMVIVRLNARRLIRKNVELEATIKERVKEIEKQKDIIAKSLIEKESLLKEIHHRVKNNLQIIASLLYLQSGKFENEDFKRVLEEGQGRVRSMALIHQKLYENDDLKSIPFDEYLTELVGEIRASFGMVQIQLNVEAKDIFFDVDTAVPLGLIVNELATNAFKYAFAKVPKGSFSISLTQEGNRYMLSVKDDGQGIPDEIDIKKTKSLGLRLVRMLSQQLEGDFVFESKDGTNFSLTFAA</sequence>
<dbReference type="EMBL" id="FWYF01000001">
    <property type="protein sequence ID" value="SMD31858.1"/>
    <property type="molecule type" value="Genomic_DNA"/>
</dbReference>
<evidence type="ECO:0000256" key="7">
    <source>
        <dbReference type="ARBA" id="ARBA00022840"/>
    </source>
</evidence>
<dbReference type="OrthoDB" id="9806995at2"/>
<keyword evidence="4" id="KW-0808">Transferase</keyword>
<dbReference type="AlphaFoldDB" id="A0A1W2G670"/>
<keyword evidence="3" id="KW-0597">Phosphoprotein</keyword>
<dbReference type="SUPFAM" id="SSF55874">
    <property type="entry name" value="ATPase domain of HSP90 chaperone/DNA topoisomerase II/histidine kinase"/>
    <property type="match status" value="1"/>
</dbReference>
<evidence type="ECO:0000256" key="2">
    <source>
        <dbReference type="ARBA" id="ARBA00012438"/>
    </source>
</evidence>
<accession>A0A1W2G670</accession>
<dbReference type="EC" id="2.7.13.3" evidence="2"/>
<feature type="domain" description="Histidine kinase" evidence="9">
    <location>
        <begin position="825"/>
        <end position="1014"/>
    </location>
</feature>
<evidence type="ECO:0000256" key="6">
    <source>
        <dbReference type="ARBA" id="ARBA00022777"/>
    </source>
</evidence>
<keyword evidence="5" id="KW-0547">Nucleotide-binding</keyword>
<keyword evidence="11" id="KW-1185">Reference proteome</keyword>
<dbReference type="Gene3D" id="2.130.10.10">
    <property type="entry name" value="YVTN repeat-like/Quinoprotein amine dehydrogenase"/>
    <property type="match status" value="2"/>
</dbReference>
<keyword evidence="8" id="KW-1133">Transmembrane helix</keyword>
<dbReference type="PROSITE" id="PS50109">
    <property type="entry name" value="HIS_KIN"/>
    <property type="match status" value="1"/>
</dbReference>
<dbReference type="RefSeq" id="WP_084370553.1">
    <property type="nucleotide sequence ID" value="NZ_FWYF01000001.1"/>
</dbReference>
<dbReference type="GO" id="GO:0005524">
    <property type="term" value="F:ATP binding"/>
    <property type="evidence" value="ECO:0007669"/>
    <property type="project" value="UniProtKB-KW"/>
</dbReference>
<dbReference type="SUPFAM" id="SSF101898">
    <property type="entry name" value="NHL repeat"/>
    <property type="match status" value="1"/>
</dbReference>
<dbReference type="InterPro" id="IPR011123">
    <property type="entry name" value="Y_Y_Y"/>
</dbReference>
<dbReference type="Pfam" id="PF07568">
    <property type="entry name" value="HisKA_2"/>
    <property type="match status" value="1"/>
</dbReference>
<comment type="catalytic activity">
    <reaction evidence="1">
        <text>ATP + protein L-histidine = ADP + protein N-phospho-L-histidine.</text>
        <dbReference type="EC" id="2.7.13.3"/>
    </reaction>
</comment>
<organism evidence="10 11">
    <name type="scientific">Reichenbachiella faecimaris</name>
    <dbReference type="NCBI Taxonomy" id="692418"/>
    <lineage>
        <taxon>Bacteria</taxon>
        <taxon>Pseudomonadati</taxon>
        <taxon>Bacteroidota</taxon>
        <taxon>Cytophagia</taxon>
        <taxon>Cytophagales</taxon>
        <taxon>Reichenbachiellaceae</taxon>
        <taxon>Reichenbachiella</taxon>
    </lineage>
</organism>
<evidence type="ECO:0000259" key="9">
    <source>
        <dbReference type="PROSITE" id="PS50109"/>
    </source>
</evidence>
<keyword evidence="8" id="KW-0472">Membrane</keyword>
<evidence type="ECO:0000256" key="5">
    <source>
        <dbReference type="ARBA" id="ARBA00022741"/>
    </source>
</evidence>
<dbReference type="Gene3D" id="3.30.450.20">
    <property type="entry name" value="PAS domain"/>
    <property type="match status" value="1"/>
</dbReference>
<dbReference type="InterPro" id="IPR015943">
    <property type="entry name" value="WD40/YVTN_repeat-like_dom_sf"/>
</dbReference>
<dbReference type="Pfam" id="PF07495">
    <property type="entry name" value="Y_Y_Y"/>
    <property type="match status" value="1"/>
</dbReference>
<evidence type="ECO:0000313" key="10">
    <source>
        <dbReference type="EMBL" id="SMD31858.1"/>
    </source>
</evidence>
<keyword evidence="6 10" id="KW-0418">Kinase</keyword>
<evidence type="ECO:0000256" key="4">
    <source>
        <dbReference type="ARBA" id="ARBA00022679"/>
    </source>
</evidence>
<dbReference type="PANTHER" id="PTHR41523:SF8">
    <property type="entry name" value="ETHYLENE RESPONSE SENSOR PROTEIN"/>
    <property type="match status" value="1"/>
</dbReference>
<gene>
    <name evidence="10" type="ORF">SAMN04488029_0196</name>
</gene>
<keyword evidence="8" id="KW-0812">Transmembrane</keyword>
<dbReference type="PANTHER" id="PTHR41523">
    <property type="entry name" value="TWO-COMPONENT SYSTEM SENSOR PROTEIN"/>
    <property type="match status" value="1"/>
</dbReference>
<dbReference type="InterPro" id="IPR003594">
    <property type="entry name" value="HATPase_dom"/>
</dbReference>
<dbReference type="SMART" id="SM00387">
    <property type="entry name" value="HATPase_c"/>
    <property type="match status" value="1"/>
</dbReference>
<dbReference type="InterPro" id="IPR011495">
    <property type="entry name" value="Sig_transdc_His_kin_sub2_dim/P"/>
</dbReference>
<evidence type="ECO:0000256" key="1">
    <source>
        <dbReference type="ARBA" id="ARBA00000085"/>
    </source>
</evidence>
<dbReference type="Pfam" id="PF02518">
    <property type="entry name" value="HATPase_c"/>
    <property type="match status" value="1"/>
</dbReference>
<dbReference type="InterPro" id="IPR013783">
    <property type="entry name" value="Ig-like_fold"/>
</dbReference>